<proteinExistence type="predicted"/>
<evidence type="ECO:0000313" key="2">
    <source>
        <dbReference type="Proteomes" id="UP000824120"/>
    </source>
</evidence>
<dbReference type="Proteomes" id="UP000824120">
    <property type="component" value="Chromosome 7"/>
</dbReference>
<organism evidence="1 2">
    <name type="scientific">Solanum commersonii</name>
    <name type="common">Commerson's wild potato</name>
    <name type="synonym">Commerson's nightshade</name>
    <dbReference type="NCBI Taxonomy" id="4109"/>
    <lineage>
        <taxon>Eukaryota</taxon>
        <taxon>Viridiplantae</taxon>
        <taxon>Streptophyta</taxon>
        <taxon>Embryophyta</taxon>
        <taxon>Tracheophyta</taxon>
        <taxon>Spermatophyta</taxon>
        <taxon>Magnoliopsida</taxon>
        <taxon>eudicotyledons</taxon>
        <taxon>Gunneridae</taxon>
        <taxon>Pentapetalae</taxon>
        <taxon>asterids</taxon>
        <taxon>lamiids</taxon>
        <taxon>Solanales</taxon>
        <taxon>Solanaceae</taxon>
        <taxon>Solanoideae</taxon>
        <taxon>Solaneae</taxon>
        <taxon>Solanum</taxon>
    </lineage>
</organism>
<comment type="caution">
    <text evidence="1">The sequence shown here is derived from an EMBL/GenBank/DDBJ whole genome shotgun (WGS) entry which is preliminary data.</text>
</comment>
<dbReference type="OrthoDB" id="1732437at2759"/>
<accession>A0A9J5Y1D1</accession>
<dbReference type="EMBL" id="JACXVP010000007">
    <property type="protein sequence ID" value="KAG5593762.1"/>
    <property type="molecule type" value="Genomic_DNA"/>
</dbReference>
<evidence type="ECO:0000313" key="1">
    <source>
        <dbReference type="EMBL" id="KAG5593762.1"/>
    </source>
</evidence>
<name>A0A9J5Y1D1_SOLCO</name>
<protein>
    <submittedName>
        <fullName evidence="1">Uncharacterized protein</fullName>
    </submittedName>
</protein>
<gene>
    <name evidence="1" type="ORF">H5410_034994</name>
</gene>
<dbReference type="AlphaFoldDB" id="A0A9J5Y1D1"/>
<keyword evidence="2" id="KW-1185">Reference proteome</keyword>
<sequence>MGGRSTLINSALDSIPTRLIGIRRNSLWDGNKKFHGPKQLGGLGIKDLALRNKCLLMKWLWSPKSLVLQAIQIPTWCSVGLWKSICKLKDEFFQNTKLAAGNGIHRRFRKDRIRWATPGMYYSDWDTEEVINLFSRLEGQAMRTHILLMTCLITGHGVDMEQRSYASAGLPFMKPAPLKTSLRNENSRLPIDVTIAADLWSLFLSIFGINWVMPHSTKEAFECWCNWRVGKAIKPI</sequence>
<reference evidence="1 2" key="1">
    <citation type="submission" date="2020-09" db="EMBL/GenBank/DDBJ databases">
        <title>De no assembly of potato wild relative species, Solanum commersonii.</title>
        <authorList>
            <person name="Cho K."/>
        </authorList>
    </citation>
    <scope>NUCLEOTIDE SEQUENCE [LARGE SCALE GENOMIC DNA]</scope>
    <source>
        <strain evidence="1">LZ3.2</strain>
        <tissue evidence="1">Leaf</tissue>
    </source>
</reference>